<dbReference type="EMBL" id="FP565176">
    <property type="protein sequence ID" value="CBA15835.1"/>
    <property type="molecule type" value="Genomic_DNA"/>
</dbReference>
<name>D2UA73_XANAP</name>
<dbReference type="STRING" id="380358.XALC_1328"/>
<feature type="compositionally biased region" description="Low complexity" evidence="1">
    <location>
        <begin position="27"/>
        <end position="49"/>
    </location>
</feature>
<dbReference type="InterPro" id="IPR012661">
    <property type="entry name" value="CHP02448"/>
</dbReference>
<reference evidence="3 4" key="1">
    <citation type="journal article" date="2009" name="BMC Genomics">
        <title>The complete genome sequence of Xanthomonas albilineans provides new insights into the reductive genome evolution of the xylem-limited Xanthomonadaceae.</title>
        <authorList>
            <person name="Pieretti I."/>
            <person name="Royer M."/>
            <person name="Barbe V."/>
            <person name="Carrere S."/>
            <person name="Koebnik R."/>
            <person name="Cociancich S."/>
            <person name="Couloux A."/>
            <person name="Darrasse A."/>
            <person name="Gouzy J."/>
            <person name="Jacques M.A."/>
            <person name="Lauber E."/>
            <person name="Manceau C."/>
            <person name="Mangenot S."/>
            <person name="Poussier S."/>
            <person name="Segurens B."/>
            <person name="Szurek B."/>
            <person name="Verdier V."/>
            <person name="Arlat M."/>
            <person name="Rott P."/>
        </authorList>
    </citation>
    <scope>NUCLEOTIDE SEQUENCE [LARGE SCALE GENOMIC DNA]</scope>
    <source>
        <strain evidence="4">GPE PC73 / CFBP 7063</strain>
    </source>
</reference>
<evidence type="ECO:0000313" key="3">
    <source>
        <dbReference type="EMBL" id="CBA15835.1"/>
    </source>
</evidence>
<dbReference type="Proteomes" id="UP000001890">
    <property type="component" value="Chromosome"/>
</dbReference>
<proteinExistence type="predicted"/>
<evidence type="ECO:0008006" key="5">
    <source>
        <dbReference type="Google" id="ProtNLM"/>
    </source>
</evidence>
<sequence length="106" mass="10862">MTRMTARLALLLALIVPAFAQASSFAGSSAGSASAGSAGSSDSSDNSSNRNNKVVLQARDDAAGFVASAGRIRGAQFEAALRVLRERNPQARQASDLELAQAILAL</sequence>
<dbReference type="eggNOG" id="ENOG50345I0">
    <property type="taxonomic scope" value="Bacteria"/>
</dbReference>
<protein>
    <recommendedName>
        <fullName evidence="5">DUF2388 domain-containing protein</fullName>
    </recommendedName>
</protein>
<evidence type="ECO:0000313" key="4">
    <source>
        <dbReference type="Proteomes" id="UP000001890"/>
    </source>
</evidence>
<organism evidence="3 4">
    <name type="scientific">Xanthomonas albilineans (strain GPE PC73 / CFBP 7063)</name>
    <dbReference type="NCBI Taxonomy" id="380358"/>
    <lineage>
        <taxon>Bacteria</taxon>
        <taxon>Pseudomonadati</taxon>
        <taxon>Pseudomonadota</taxon>
        <taxon>Gammaproteobacteria</taxon>
        <taxon>Lysobacterales</taxon>
        <taxon>Lysobacteraceae</taxon>
        <taxon>Xanthomonas</taxon>
    </lineage>
</organism>
<feature type="region of interest" description="Disordered" evidence="1">
    <location>
        <begin position="27"/>
        <end position="53"/>
    </location>
</feature>
<accession>D2UA73</accession>
<dbReference type="OrthoDB" id="7022011at2"/>
<keyword evidence="2" id="KW-0732">Signal</keyword>
<dbReference type="KEGG" id="xal:XALC_1328"/>
<dbReference type="NCBIfam" id="TIGR02448">
    <property type="entry name" value="conserverd hypothetical protein"/>
    <property type="match status" value="1"/>
</dbReference>
<feature type="signal peptide" evidence="2">
    <location>
        <begin position="1"/>
        <end position="22"/>
    </location>
</feature>
<dbReference type="AlphaFoldDB" id="D2UA73"/>
<evidence type="ECO:0000256" key="1">
    <source>
        <dbReference type="SAM" id="MobiDB-lite"/>
    </source>
</evidence>
<evidence type="ECO:0000256" key="2">
    <source>
        <dbReference type="SAM" id="SignalP"/>
    </source>
</evidence>
<dbReference type="Pfam" id="PF09498">
    <property type="entry name" value="DUF2388"/>
    <property type="match status" value="1"/>
</dbReference>
<gene>
    <name evidence="3" type="ordered locus">XALc_1328</name>
</gene>
<keyword evidence="4" id="KW-1185">Reference proteome</keyword>
<feature type="chain" id="PRO_5003036928" description="DUF2388 domain-containing protein" evidence="2">
    <location>
        <begin position="23"/>
        <end position="106"/>
    </location>
</feature>